<feature type="region of interest" description="Disordered" evidence="1">
    <location>
        <begin position="332"/>
        <end position="364"/>
    </location>
</feature>
<evidence type="ECO:0000313" key="2">
    <source>
        <dbReference type="EMBL" id="MFN6551686.1"/>
    </source>
</evidence>
<evidence type="ECO:0000256" key="1">
    <source>
        <dbReference type="SAM" id="MobiDB-lite"/>
    </source>
</evidence>
<name>A0ABW9LUJ2_9MYCO</name>
<gene>
    <name evidence="2" type="ORF">ACK4CP_14870</name>
</gene>
<comment type="caution">
    <text evidence="2">The sequence shown here is derived from an EMBL/GenBank/DDBJ whole genome shotgun (WGS) entry which is preliminary data.</text>
</comment>
<proteinExistence type="predicted"/>
<dbReference type="EMBL" id="JBKBDE010000004">
    <property type="protein sequence ID" value="MFN6551686.1"/>
    <property type="molecule type" value="Genomic_DNA"/>
</dbReference>
<evidence type="ECO:0008006" key="4">
    <source>
        <dbReference type="Google" id="ProtNLM"/>
    </source>
</evidence>
<sequence length="394" mass="40185">MVRSYLGTSGAVAGAGILALGLVVATPSDAHAAGIDMRAVRVVSVAFPSTPPPGLRVVTIRAVDQTGAPTNRQSGKAAVPTDPVTFLTENAQILADGIGQSTNRAAVAVVGEAVLPFVTAFLAVASPARIPTILLLAQESSESIWTGALNTKFGLGYDEFVPGFYIPADVEPTGNPGDAHDYALRRIVDGAVLPATVVAVNQVAANLTEAGAPEVIEQLLLLSEKLGATAFQVGAYVRASAVSAVQEPLLAATEGGDVGAALQEGATQVQKAVFGDPDAADAHVDPYDATSPTAPSLAKLGAIGSVTTVARQETEKIIGALVPSSNVRTAAGNQASFGNGRTIVRSSDTDSSTTKSTANPTRKKPVIDAITKARKDISHAATQVRDNLKRAVGQ</sequence>
<reference evidence="2 3" key="1">
    <citation type="submission" date="2024-12" db="EMBL/GenBank/DDBJ databases">
        <title>The coexistence of Mycolicibacterium septicum and Mycolicibacterium nivoides in clinical samples.</title>
        <authorList>
            <person name="Wang C."/>
            <person name="Feng Y."/>
            <person name="Zong Z."/>
        </authorList>
    </citation>
    <scope>NUCLEOTIDE SEQUENCE [LARGE SCALE GENOMIC DNA]</scope>
    <source>
        <strain evidence="2 3">120310</strain>
    </source>
</reference>
<evidence type="ECO:0000313" key="3">
    <source>
        <dbReference type="Proteomes" id="UP001635817"/>
    </source>
</evidence>
<organism evidence="2 3">
    <name type="scientific">Mycolicibacterium septicum</name>
    <dbReference type="NCBI Taxonomy" id="98668"/>
    <lineage>
        <taxon>Bacteria</taxon>
        <taxon>Bacillati</taxon>
        <taxon>Actinomycetota</taxon>
        <taxon>Actinomycetes</taxon>
        <taxon>Mycobacteriales</taxon>
        <taxon>Mycobacteriaceae</taxon>
        <taxon>Mycolicibacterium</taxon>
    </lineage>
</organism>
<keyword evidence="3" id="KW-1185">Reference proteome</keyword>
<protein>
    <recommendedName>
        <fullName evidence="4">PE-PPE domain-containing protein</fullName>
    </recommendedName>
</protein>
<dbReference type="Proteomes" id="UP001635817">
    <property type="component" value="Unassembled WGS sequence"/>
</dbReference>
<accession>A0ABW9LUJ2</accession>
<dbReference type="RefSeq" id="WP_409550281.1">
    <property type="nucleotide sequence ID" value="NZ_JBKBDE010000004.1"/>
</dbReference>